<reference evidence="1" key="1">
    <citation type="submission" date="2017-06" db="EMBL/GenBank/DDBJ databases">
        <authorList>
            <person name="Assis F.L."/>
            <person name="Abrahao J.S."/>
            <person name="Silva L."/>
            <person name="Khalil J.B."/>
            <person name="Rodrigues R."/>
            <person name="Silva L.S."/>
            <person name="Boratto P."/>
            <person name="Andrade M."/>
            <person name="Kroon E.G."/>
            <person name="Ribeiro B."/>
            <person name="Bergier I."/>
            <person name="Seligmann H."/>
            <person name="Ghigo E."/>
            <person name="Colson P."/>
            <person name="Levasseur A."/>
            <person name="Raoult D."/>
            <person name="Scola B.L."/>
        </authorList>
    </citation>
    <scope>NUCLEOTIDE SEQUENCE</scope>
    <source>
        <strain evidence="1">Deep ocean</strain>
    </source>
</reference>
<reference evidence="1" key="2">
    <citation type="journal article" date="2018" name="Nat. Commun.">
        <title>Tailed giant Tupanvirus possesses the most complete translational apparatus of the known virosphere.</title>
        <authorList>
            <person name="Abrahao J."/>
            <person name="Silva L."/>
            <person name="Silva L.S."/>
            <person name="Khalil J.Y.B."/>
            <person name="Rodrigues R."/>
            <person name="Arantes T."/>
            <person name="Assis F."/>
            <person name="Boratto P."/>
            <person name="Andrade M."/>
            <person name="Kroon E.G."/>
            <person name="Ribeiro B."/>
            <person name="Bergier I."/>
            <person name="Seligmann H."/>
            <person name="Ghigo E."/>
            <person name="Colson P."/>
            <person name="Levasseur A."/>
            <person name="Kroemer G."/>
            <person name="Raoult D."/>
            <person name="La Scola B."/>
        </authorList>
    </citation>
    <scope>NUCLEOTIDE SEQUENCE [LARGE SCALE GENOMIC DNA]</scope>
    <source>
        <strain evidence="1">Deep ocean</strain>
    </source>
</reference>
<dbReference type="KEGG" id="vg:80517951"/>
<evidence type="ECO:0000313" key="1">
    <source>
        <dbReference type="EMBL" id="QKU34622.1"/>
    </source>
</evidence>
<organism evidence="1">
    <name type="scientific">Tupanvirus deep ocean</name>
    <dbReference type="NCBI Taxonomy" id="2126984"/>
    <lineage>
        <taxon>Viruses</taxon>
        <taxon>Varidnaviria</taxon>
        <taxon>Bamfordvirae</taxon>
        <taxon>Nucleocytoviricota</taxon>
        <taxon>Megaviricetes</taxon>
        <taxon>Imitervirales</taxon>
        <taxon>Mimiviridae</taxon>
        <taxon>Megamimivirinae</taxon>
        <taxon>Tupanvirus</taxon>
        <taxon>Tupanvirus altamarinense</taxon>
    </lineage>
</organism>
<dbReference type="GeneID" id="80517951"/>
<dbReference type="Pfam" id="PF19071">
    <property type="entry name" value="DUF5767"/>
    <property type="match status" value="1"/>
</dbReference>
<dbReference type="InterPro" id="IPR043910">
    <property type="entry name" value="DUF5767"/>
</dbReference>
<name>A0A6N1NWC0_9VIRU</name>
<protein>
    <submittedName>
        <fullName evidence="1">Uncharacterized protein</fullName>
    </submittedName>
</protein>
<dbReference type="EMBL" id="MF405918">
    <property type="protein sequence ID" value="QKU34622.1"/>
    <property type="molecule type" value="Genomic_DNA"/>
</dbReference>
<sequence length="122" mass="14462">MTCNCQCKCNSSQNDHDPNKIKEYVVNYLKNTLILNINSVEILNEYFDPLGLNLKGWTSELAKKTDEYTEVFEKLYEKYKDQFITKLEPERELALKIIIDGTSYHIKQKFVNNFDETNMFFN</sequence>
<proteinExistence type="predicted"/>
<dbReference type="RefSeq" id="YP_010781260.1">
    <property type="nucleotide sequence ID" value="NC_075038.1"/>
</dbReference>
<accession>A0A6N1NWC0</accession>